<dbReference type="AlphaFoldDB" id="A0A8J2X2D5"/>
<dbReference type="SUPFAM" id="SSF48452">
    <property type="entry name" value="TPR-like"/>
    <property type="match status" value="1"/>
</dbReference>
<protein>
    <submittedName>
        <fullName evidence="2">Uncharacterized protein</fullName>
    </submittedName>
</protein>
<reference evidence="2" key="1">
    <citation type="submission" date="2021-11" db="EMBL/GenBank/DDBJ databases">
        <authorList>
            <consortium name="Genoscope - CEA"/>
            <person name="William W."/>
        </authorList>
    </citation>
    <scope>NUCLEOTIDE SEQUENCE</scope>
</reference>
<evidence type="ECO:0000313" key="2">
    <source>
        <dbReference type="EMBL" id="CAH0375955.1"/>
    </source>
</evidence>
<accession>A0A8J2X2D5</accession>
<feature type="compositionally biased region" description="Polar residues" evidence="1">
    <location>
        <begin position="241"/>
        <end position="252"/>
    </location>
</feature>
<feature type="non-terminal residue" evidence="2">
    <location>
        <position position="252"/>
    </location>
</feature>
<feature type="compositionally biased region" description="Low complexity" evidence="1">
    <location>
        <begin position="9"/>
        <end position="21"/>
    </location>
</feature>
<feature type="region of interest" description="Disordered" evidence="1">
    <location>
        <begin position="219"/>
        <end position="252"/>
    </location>
</feature>
<dbReference type="Gene3D" id="1.25.40.10">
    <property type="entry name" value="Tetratricopeptide repeat domain"/>
    <property type="match status" value="1"/>
</dbReference>
<sequence>ARRAPSPPDAGAAPGSDQAPASIRKRLPDSGSRHPSTTALMAAGRPPRAPSSGKDASLLQEIEGKHQQAQQLFALKKYGEAVTVWRDALMQAREIQNVQTKRAVQPVIAGSLGCALDLNGEFKEAIEWHGKAFKTHGSLGDTLAQCGDICNAGNAYLNAASAGDVQAVSSAEECFGLGHVIALEHDHRDAAATASAGLANCQKMRSNLGMVQTDSVKAPTLSSVAEEEKPADKPCPWNVKKTLSTAGANALK</sequence>
<dbReference type="InterPro" id="IPR011990">
    <property type="entry name" value="TPR-like_helical_dom_sf"/>
</dbReference>
<evidence type="ECO:0000313" key="3">
    <source>
        <dbReference type="Proteomes" id="UP000789595"/>
    </source>
</evidence>
<comment type="caution">
    <text evidence="2">The sequence shown here is derived from an EMBL/GenBank/DDBJ whole genome shotgun (WGS) entry which is preliminary data.</text>
</comment>
<organism evidence="2 3">
    <name type="scientific">Pelagomonas calceolata</name>
    <dbReference type="NCBI Taxonomy" id="35677"/>
    <lineage>
        <taxon>Eukaryota</taxon>
        <taxon>Sar</taxon>
        <taxon>Stramenopiles</taxon>
        <taxon>Ochrophyta</taxon>
        <taxon>Pelagophyceae</taxon>
        <taxon>Pelagomonadales</taxon>
        <taxon>Pelagomonadaceae</taxon>
        <taxon>Pelagomonas</taxon>
    </lineage>
</organism>
<gene>
    <name evidence="2" type="ORF">PECAL_5P05080</name>
</gene>
<keyword evidence="3" id="KW-1185">Reference proteome</keyword>
<dbReference type="EMBL" id="CAKKNE010000005">
    <property type="protein sequence ID" value="CAH0375955.1"/>
    <property type="molecule type" value="Genomic_DNA"/>
</dbReference>
<proteinExistence type="predicted"/>
<feature type="region of interest" description="Disordered" evidence="1">
    <location>
        <begin position="1"/>
        <end position="56"/>
    </location>
</feature>
<name>A0A8J2X2D5_9STRA</name>
<evidence type="ECO:0000256" key="1">
    <source>
        <dbReference type="SAM" id="MobiDB-lite"/>
    </source>
</evidence>
<dbReference type="Proteomes" id="UP000789595">
    <property type="component" value="Unassembled WGS sequence"/>
</dbReference>